<evidence type="ECO:0000313" key="3">
    <source>
        <dbReference type="Proteomes" id="UP000683575"/>
    </source>
</evidence>
<evidence type="ECO:0000259" key="1">
    <source>
        <dbReference type="Pfam" id="PF12146"/>
    </source>
</evidence>
<feature type="domain" description="Serine aminopeptidase S33" evidence="1">
    <location>
        <begin position="44"/>
        <end position="245"/>
    </location>
</feature>
<dbReference type="InterPro" id="IPR051044">
    <property type="entry name" value="MAG_DAG_Lipase"/>
</dbReference>
<dbReference type="KEGG" id="nps:KRR39_07730"/>
<dbReference type="RefSeq" id="WP_216941469.1">
    <property type="nucleotide sequence ID" value="NZ_CP077062.1"/>
</dbReference>
<dbReference type="EMBL" id="CP077062">
    <property type="protein sequence ID" value="QWZ09623.1"/>
    <property type="molecule type" value="Genomic_DNA"/>
</dbReference>
<dbReference type="GO" id="GO:0016787">
    <property type="term" value="F:hydrolase activity"/>
    <property type="evidence" value="ECO:0007669"/>
    <property type="project" value="UniProtKB-KW"/>
</dbReference>
<reference evidence="2" key="1">
    <citation type="submission" date="2021-06" db="EMBL/GenBank/DDBJ databases">
        <title>Complete genome sequence of Nocardioides sp. G188.</title>
        <authorList>
            <person name="Im W.-T."/>
        </authorList>
    </citation>
    <scope>NUCLEOTIDE SEQUENCE</scope>
    <source>
        <strain evidence="2">G188</strain>
    </source>
</reference>
<dbReference type="PANTHER" id="PTHR11614">
    <property type="entry name" value="PHOSPHOLIPASE-RELATED"/>
    <property type="match status" value="1"/>
</dbReference>
<name>A0A975Y1L1_9ACTN</name>
<organism evidence="2 3">
    <name type="scientific">Nocardioides panacis</name>
    <dbReference type="NCBI Taxonomy" id="2849501"/>
    <lineage>
        <taxon>Bacteria</taxon>
        <taxon>Bacillati</taxon>
        <taxon>Actinomycetota</taxon>
        <taxon>Actinomycetes</taxon>
        <taxon>Propionibacteriales</taxon>
        <taxon>Nocardioidaceae</taxon>
        <taxon>Nocardioides</taxon>
    </lineage>
</organism>
<keyword evidence="3" id="KW-1185">Reference proteome</keyword>
<gene>
    <name evidence="2" type="ORF">KRR39_07730</name>
</gene>
<dbReference type="AlphaFoldDB" id="A0A975Y1L1"/>
<accession>A0A975Y1L1</accession>
<proteinExistence type="predicted"/>
<dbReference type="InterPro" id="IPR022742">
    <property type="entry name" value="Hydrolase_4"/>
</dbReference>
<dbReference type="Proteomes" id="UP000683575">
    <property type="component" value="Chromosome"/>
</dbReference>
<protein>
    <submittedName>
        <fullName evidence="2">Alpha/beta hydrolase</fullName>
    </submittedName>
</protein>
<evidence type="ECO:0000313" key="2">
    <source>
        <dbReference type="EMBL" id="QWZ09623.1"/>
    </source>
</evidence>
<dbReference type="Pfam" id="PF12146">
    <property type="entry name" value="Hydrolase_4"/>
    <property type="match status" value="1"/>
</dbReference>
<keyword evidence="2" id="KW-0378">Hydrolase</keyword>
<sequence length="319" mass="35912">MTHERTVDVLGRPYRAETLELADDEEGAVVATLVHRPSRGPRGKAVLHVHGFADYFFQTAAADYWVARGYDFYALDLRKYGRSLREHQTPNFVTDLGAYYEELDEAYRRITERDGHHHVVVTAHSTGGLVTPLWVHDRGPEVAALVLNSPWLDLQGSLLLRTAGTKAIDQIGARRPHLTIPRDVSGFYARSLHHAHEGEWDFDLAWKPLESWPVYAGWLRAVRRGHARAHRGLAVTAPVLVLTSAASGRPKEYDESCSRTDIVLDVELIRKWGHKLADHVTLVRVEGALHDVTLSAEPVRTRVFEEITRWMDAYVGAPG</sequence>